<protein>
    <submittedName>
        <fullName evidence="7">Putative transmembrane transporter</fullName>
    </submittedName>
</protein>
<dbReference type="Gene3D" id="1.20.1250.20">
    <property type="entry name" value="MFS general substrate transporter like domains"/>
    <property type="match status" value="2"/>
</dbReference>
<evidence type="ECO:0000313" key="7">
    <source>
        <dbReference type="EMBL" id="SBV37348.1"/>
    </source>
</evidence>
<gene>
    <name evidence="7" type="ORF">STPYR_12278</name>
</gene>
<accession>A0A1Y5Q4V5</accession>
<dbReference type="Pfam" id="PF07690">
    <property type="entry name" value="MFS_1"/>
    <property type="match status" value="1"/>
</dbReference>
<comment type="subcellular location">
    <subcellularLocation>
        <location evidence="1">Cell inner membrane</location>
        <topology evidence="1">Multi-pass membrane protein</topology>
    </subcellularLocation>
</comment>
<feature type="transmembrane region" description="Helical" evidence="6">
    <location>
        <begin position="421"/>
        <end position="444"/>
    </location>
</feature>
<dbReference type="PANTHER" id="PTHR43702">
    <property type="entry name" value="L-FUCOSE-PROTON SYMPORTER"/>
    <property type="match status" value="1"/>
</dbReference>
<dbReference type="GO" id="GO:0005886">
    <property type="term" value="C:plasma membrane"/>
    <property type="evidence" value="ECO:0007669"/>
    <property type="project" value="UniProtKB-SubCell"/>
</dbReference>
<feature type="transmembrane region" description="Helical" evidence="6">
    <location>
        <begin position="227"/>
        <end position="243"/>
    </location>
</feature>
<dbReference type="SUPFAM" id="SSF103473">
    <property type="entry name" value="MFS general substrate transporter"/>
    <property type="match status" value="2"/>
</dbReference>
<evidence type="ECO:0000256" key="5">
    <source>
        <dbReference type="ARBA" id="ARBA00023136"/>
    </source>
</evidence>
<dbReference type="InterPro" id="IPR050375">
    <property type="entry name" value="MFS_TsgA-like"/>
</dbReference>
<feature type="transmembrane region" description="Helical" evidence="6">
    <location>
        <begin position="320"/>
        <end position="339"/>
    </location>
</feature>
<keyword evidence="5 6" id="KW-0472">Membrane</keyword>
<keyword evidence="2" id="KW-1003">Cell membrane</keyword>
<feature type="transmembrane region" description="Helical" evidence="6">
    <location>
        <begin position="346"/>
        <end position="367"/>
    </location>
</feature>
<dbReference type="PANTHER" id="PTHR43702:SF3">
    <property type="entry name" value="PROTEIN TSGA"/>
    <property type="match status" value="1"/>
</dbReference>
<dbReference type="InterPro" id="IPR036259">
    <property type="entry name" value="MFS_trans_sf"/>
</dbReference>
<dbReference type="AlphaFoldDB" id="A0A1Y5Q4V5"/>
<proteinExistence type="predicted"/>
<organism evidence="7">
    <name type="scientific">uncultured Stenotrophomonas sp</name>
    <dbReference type="NCBI Taxonomy" id="165438"/>
    <lineage>
        <taxon>Bacteria</taxon>
        <taxon>Pseudomonadati</taxon>
        <taxon>Pseudomonadota</taxon>
        <taxon>Gammaproteobacteria</taxon>
        <taxon>Lysobacterales</taxon>
        <taxon>Lysobacteraceae</taxon>
        <taxon>Stenotrophomonas</taxon>
        <taxon>environmental samples</taxon>
    </lineage>
</organism>
<feature type="transmembrane region" description="Helical" evidence="6">
    <location>
        <begin position="50"/>
        <end position="74"/>
    </location>
</feature>
<evidence type="ECO:0000256" key="4">
    <source>
        <dbReference type="ARBA" id="ARBA00022989"/>
    </source>
</evidence>
<keyword evidence="3 6" id="KW-0812">Transmembrane</keyword>
<sequence>MPRVMARHGMPVAVALQAGHKGSGRDAHVVTTTATKKSNDMTQKTRWSQFSVLITVFFFWGFVAASNDILIPVFKKAFDLSQAQSQWVSMAFYVAYTVGSLIYFGVSKVTGKDLLNRIGYRNGICVGLLISALGTLLFYPAANSGSFALMLSGLFIVGLGFALQQIAANPLAIVMGNPATGAQRLTMAGGVNNFGTTIGPLLVSFAIFGSLSTGNTEASIESVKTPYLVLGVAFVLVALFIRFSSVPNHIDLEGVARDEAGDTSRLVHKGSAFAYPQLVLGMIAIFLYVGVEVSTISNLPAYLHEGLGIETQHLAPYVSLYWASLMIGRWTGAAGAFEIGAGAKKMLMLILPFLAFGVYLAVNAIAQHDVSQFYGYAGVIVLMIAATLLSRGNPARMLLYFALCGIVALLIGMFTTGKTSIVAFISVGLFCSTMWPCIFALAIAGLGRHTNQGSSLLIMMIMGGGWVSLTQGALADQVGVHMSFWVGVACFAYLAFYALRATGILRRQGIDLDKLAAEGGGH</sequence>
<name>A0A1Y5Q4V5_9GAMM</name>
<feature type="transmembrane region" description="Helical" evidence="6">
    <location>
        <begin position="86"/>
        <end position="106"/>
    </location>
</feature>
<evidence type="ECO:0000256" key="1">
    <source>
        <dbReference type="ARBA" id="ARBA00004429"/>
    </source>
</evidence>
<dbReference type="InterPro" id="IPR011701">
    <property type="entry name" value="MFS"/>
</dbReference>
<feature type="transmembrane region" description="Helical" evidence="6">
    <location>
        <begin position="397"/>
        <end position="415"/>
    </location>
</feature>
<feature type="transmembrane region" description="Helical" evidence="6">
    <location>
        <begin position="456"/>
        <end position="474"/>
    </location>
</feature>
<feature type="transmembrane region" description="Helical" evidence="6">
    <location>
        <begin position="185"/>
        <end position="207"/>
    </location>
</feature>
<dbReference type="EMBL" id="FLTS01000001">
    <property type="protein sequence ID" value="SBV37348.1"/>
    <property type="molecule type" value="Genomic_DNA"/>
</dbReference>
<evidence type="ECO:0000256" key="3">
    <source>
        <dbReference type="ARBA" id="ARBA00022692"/>
    </source>
</evidence>
<feature type="transmembrane region" description="Helical" evidence="6">
    <location>
        <begin position="480"/>
        <end position="499"/>
    </location>
</feature>
<keyword evidence="4 6" id="KW-1133">Transmembrane helix</keyword>
<dbReference type="GO" id="GO:0022857">
    <property type="term" value="F:transmembrane transporter activity"/>
    <property type="evidence" value="ECO:0007669"/>
    <property type="project" value="InterPro"/>
</dbReference>
<feature type="transmembrane region" description="Helical" evidence="6">
    <location>
        <begin position="118"/>
        <end position="139"/>
    </location>
</feature>
<evidence type="ECO:0000256" key="6">
    <source>
        <dbReference type="SAM" id="Phobius"/>
    </source>
</evidence>
<feature type="transmembrane region" description="Helical" evidence="6">
    <location>
        <begin position="272"/>
        <end position="291"/>
    </location>
</feature>
<reference evidence="7" key="1">
    <citation type="submission" date="2016-03" db="EMBL/GenBank/DDBJ databases">
        <authorList>
            <person name="Ploux O."/>
        </authorList>
    </citation>
    <scope>NUCLEOTIDE SEQUENCE</scope>
    <source>
        <strain evidence="7">UC10</strain>
    </source>
</reference>
<evidence type="ECO:0000256" key="2">
    <source>
        <dbReference type="ARBA" id="ARBA00022475"/>
    </source>
</evidence>
<feature type="transmembrane region" description="Helical" evidence="6">
    <location>
        <begin position="373"/>
        <end position="390"/>
    </location>
</feature>